<dbReference type="EC" id="3.1.4.3" evidence="2"/>
<proteinExistence type="inferred from homology"/>
<evidence type="ECO:0000256" key="2">
    <source>
        <dbReference type="ARBA" id="ARBA00012018"/>
    </source>
</evidence>
<dbReference type="InterPro" id="IPR017850">
    <property type="entry name" value="Alkaline_phosphatase_core_sf"/>
</dbReference>
<dbReference type="Pfam" id="PF04185">
    <property type="entry name" value="Phosphoesterase"/>
    <property type="match status" value="1"/>
</dbReference>
<dbReference type="Gene3D" id="3.40.720.10">
    <property type="entry name" value="Alkaline Phosphatase, subunit A"/>
    <property type="match status" value="2"/>
</dbReference>
<keyword evidence="5" id="KW-0843">Virulence</keyword>
<keyword evidence="3" id="KW-0964">Secreted</keyword>
<dbReference type="PANTHER" id="PTHR31956">
    <property type="entry name" value="NON-SPECIFIC PHOSPHOLIPASE C4-RELATED"/>
    <property type="match status" value="1"/>
</dbReference>
<keyword evidence="9" id="KW-1185">Reference proteome</keyword>
<dbReference type="CDD" id="cd16014">
    <property type="entry name" value="PLC"/>
    <property type="match status" value="1"/>
</dbReference>
<evidence type="ECO:0000256" key="5">
    <source>
        <dbReference type="ARBA" id="ARBA00023026"/>
    </source>
</evidence>
<protein>
    <recommendedName>
        <fullName evidence="2">phospholipase C</fullName>
        <ecNumber evidence="2">3.1.4.3</ecNumber>
    </recommendedName>
</protein>
<dbReference type="PANTHER" id="PTHR31956:SF1">
    <property type="entry name" value="NON-SPECIFIC PHOSPHOLIPASE C1"/>
    <property type="match status" value="1"/>
</dbReference>
<evidence type="ECO:0000313" key="8">
    <source>
        <dbReference type="EMBL" id="MFC0080570.1"/>
    </source>
</evidence>
<dbReference type="InterPro" id="IPR007312">
    <property type="entry name" value="Phosphoesterase"/>
</dbReference>
<dbReference type="Proteomes" id="UP001589788">
    <property type="component" value="Unassembled WGS sequence"/>
</dbReference>
<evidence type="ECO:0000256" key="6">
    <source>
        <dbReference type="ARBA" id="ARBA00048421"/>
    </source>
</evidence>
<keyword evidence="4" id="KW-0378">Hydrolase</keyword>
<dbReference type="InterPro" id="IPR006311">
    <property type="entry name" value="TAT_signal"/>
</dbReference>
<name>A0ABV6BYP9_9ACTN</name>
<accession>A0ABV6BYP9</accession>
<comment type="similarity">
    <text evidence="1">Belongs to the bacterial phospholipase C family.</text>
</comment>
<dbReference type="RefSeq" id="WP_377786907.1">
    <property type="nucleotide sequence ID" value="NZ_JBHLYQ010000001.1"/>
</dbReference>
<evidence type="ECO:0000256" key="7">
    <source>
        <dbReference type="SAM" id="MobiDB-lite"/>
    </source>
</evidence>
<comment type="caution">
    <text evidence="8">The sequence shown here is derived from an EMBL/GenBank/DDBJ whole genome shotgun (WGS) entry which is preliminary data.</text>
</comment>
<evidence type="ECO:0000256" key="3">
    <source>
        <dbReference type="ARBA" id="ARBA00022512"/>
    </source>
</evidence>
<keyword evidence="3" id="KW-0134">Cell wall</keyword>
<dbReference type="EMBL" id="JBHLYQ010000001">
    <property type="protein sequence ID" value="MFC0080570.1"/>
    <property type="molecule type" value="Genomic_DNA"/>
</dbReference>
<sequence>MSTGEEQRAGGDCEGRLTRRRVLQAGGTLATGAALHGRLGRLLDRLQATEAPPGAGLGDVEHVVIVMQENRSFDHYFGTLSGVRGFDDRRPSRSYPGGPSTDPATVFQQQGFRVGDQPFLEPFPLRSHPPFENGQTTNDITHDWVPQHLSWANGAMSAFVTQHLAADGTALDPEGQEVPNGILTMGHFDRRSLPFYYALADAFTICDHYFCSLMGPTDPNRLMWLSASIGADGEQGGPVVQTYVGHRAAHLGTLGWQTMPERLSEAGVSWKVYQDPTSNAVFNVLDYFRSYVDPASPGQAELAARGLLPQYPADFVTDVASGRLPAVSWLIPPVACCEHPAAPPEYGEWFVAQVLQTLVSNPEIWERTVLFVVYDENGGFFDHVAPPTPGPLVTSLGAVPTGEAYAGEYLTGSDLPSAAGGIRGPLGLGFRVPCLVVSPFSRGGWVCSEVFDHTSTLRFLERRFGVGVPNLSPWRRSVTGDLTAALPLLTRPDPSVPPLPPTSLLDPQVATQAVINAVTGTADVGLGYPPPSRNTMPRQEQRPHRRPTST</sequence>
<evidence type="ECO:0000313" key="9">
    <source>
        <dbReference type="Proteomes" id="UP001589788"/>
    </source>
</evidence>
<evidence type="ECO:0000256" key="4">
    <source>
        <dbReference type="ARBA" id="ARBA00022801"/>
    </source>
</evidence>
<feature type="region of interest" description="Disordered" evidence="7">
    <location>
        <begin position="521"/>
        <end position="550"/>
    </location>
</feature>
<reference evidence="8 9" key="1">
    <citation type="submission" date="2024-09" db="EMBL/GenBank/DDBJ databases">
        <authorList>
            <person name="Sun Q."/>
            <person name="Mori K."/>
        </authorList>
    </citation>
    <scope>NUCLEOTIDE SEQUENCE [LARGE SCALE GENOMIC DNA]</scope>
    <source>
        <strain evidence="8 9">JCM 15389</strain>
    </source>
</reference>
<gene>
    <name evidence="8" type="ORF">ACFFRE_00155</name>
</gene>
<evidence type="ECO:0000256" key="1">
    <source>
        <dbReference type="ARBA" id="ARBA00009717"/>
    </source>
</evidence>
<comment type="catalytic activity">
    <reaction evidence="6">
        <text>a 1,2-diacyl-sn-glycero-3-phosphocholine + H2O = phosphocholine + a 1,2-diacyl-sn-glycerol + H(+)</text>
        <dbReference type="Rhea" id="RHEA:10604"/>
        <dbReference type="ChEBI" id="CHEBI:15377"/>
        <dbReference type="ChEBI" id="CHEBI:15378"/>
        <dbReference type="ChEBI" id="CHEBI:17815"/>
        <dbReference type="ChEBI" id="CHEBI:57643"/>
        <dbReference type="ChEBI" id="CHEBI:295975"/>
        <dbReference type="EC" id="3.1.4.3"/>
    </reaction>
    <physiologicalReaction direction="left-to-right" evidence="6">
        <dbReference type="Rhea" id="RHEA:10605"/>
    </physiologicalReaction>
</comment>
<organism evidence="8 9">
    <name type="scientific">Aciditerrimonas ferrireducens</name>
    <dbReference type="NCBI Taxonomy" id="667306"/>
    <lineage>
        <taxon>Bacteria</taxon>
        <taxon>Bacillati</taxon>
        <taxon>Actinomycetota</taxon>
        <taxon>Acidimicrobiia</taxon>
        <taxon>Acidimicrobiales</taxon>
        <taxon>Acidimicrobiaceae</taxon>
        <taxon>Aciditerrimonas</taxon>
    </lineage>
</organism>
<dbReference type="PROSITE" id="PS51318">
    <property type="entry name" value="TAT"/>
    <property type="match status" value="1"/>
</dbReference>